<evidence type="ECO:0000256" key="8">
    <source>
        <dbReference type="PROSITE-ProRule" id="PRU00146"/>
    </source>
</evidence>
<dbReference type="InterPro" id="IPR037374">
    <property type="entry name" value="BAZ2A/B_Bromo"/>
</dbReference>
<dbReference type="PROSITE" id="PS50014">
    <property type="entry name" value="BROMODOMAIN_2"/>
    <property type="match status" value="1"/>
</dbReference>
<reference evidence="13" key="1">
    <citation type="submission" date="2025-08" db="UniProtKB">
        <authorList>
            <consortium name="RefSeq"/>
        </authorList>
    </citation>
    <scope>IDENTIFICATION</scope>
    <source>
        <tissue evidence="13">Muscle</tissue>
    </source>
</reference>
<evidence type="ECO:0000259" key="11">
    <source>
        <dbReference type="PROSITE" id="PS50016"/>
    </source>
</evidence>
<feature type="domain" description="PHD-type" evidence="11">
    <location>
        <begin position="339"/>
        <end position="386"/>
    </location>
</feature>
<evidence type="ECO:0000256" key="2">
    <source>
        <dbReference type="ARBA" id="ARBA00022723"/>
    </source>
</evidence>
<dbReference type="SMART" id="SM00249">
    <property type="entry name" value="PHD"/>
    <property type="match status" value="2"/>
</dbReference>
<dbReference type="Proteomes" id="UP000694941">
    <property type="component" value="Unplaced"/>
</dbReference>
<dbReference type="InterPro" id="IPR018359">
    <property type="entry name" value="Bromodomain_CS"/>
</dbReference>
<proteinExistence type="predicted"/>
<dbReference type="PRINTS" id="PR00503">
    <property type="entry name" value="BROMODOMAIN"/>
</dbReference>
<dbReference type="InterPro" id="IPR001487">
    <property type="entry name" value="Bromodomain"/>
</dbReference>
<dbReference type="GeneID" id="106475203"/>
<dbReference type="PANTHER" id="PTHR45915:SF2">
    <property type="entry name" value="TOUTATIS, ISOFORM E"/>
    <property type="match status" value="1"/>
</dbReference>
<dbReference type="InterPro" id="IPR019787">
    <property type="entry name" value="Znf_PHD-finger"/>
</dbReference>
<dbReference type="RefSeq" id="XP_013791354.1">
    <property type="nucleotide sequence ID" value="XM_013935900.2"/>
</dbReference>
<gene>
    <name evidence="13" type="primary">LOC106475203</name>
</gene>
<feature type="compositionally biased region" description="Basic and acidic residues" evidence="9">
    <location>
        <begin position="149"/>
        <end position="163"/>
    </location>
</feature>
<dbReference type="InterPro" id="IPR036427">
    <property type="entry name" value="Bromodomain-like_sf"/>
</dbReference>
<dbReference type="InterPro" id="IPR011011">
    <property type="entry name" value="Znf_FYVE_PHD"/>
</dbReference>
<organism evidence="12 13">
    <name type="scientific">Limulus polyphemus</name>
    <name type="common">Atlantic horseshoe crab</name>
    <dbReference type="NCBI Taxonomy" id="6850"/>
    <lineage>
        <taxon>Eukaryota</taxon>
        <taxon>Metazoa</taxon>
        <taxon>Ecdysozoa</taxon>
        <taxon>Arthropoda</taxon>
        <taxon>Chelicerata</taxon>
        <taxon>Merostomata</taxon>
        <taxon>Xiphosura</taxon>
        <taxon>Limulidae</taxon>
        <taxon>Limulus</taxon>
    </lineage>
</organism>
<feature type="compositionally biased region" description="Polar residues" evidence="9">
    <location>
        <begin position="7"/>
        <end position="18"/>
    </location>
</feature>
<evidence type="ECO:0000256" key="6">
    <source>
        <dbReference type="ARBA" id="ARBA00023242"/>
    </source>
</evidence>
<evidence type="ECO:0000259" key="10">
    <source>
        <dbReference type="PROSITE" id="PS50014"/>
    </source>
</evidence>
<dbReference type="CDD" id="cd05503">
    <property type="entry name" value="Bromo_BAZ2A_B_like"/>
    <property type="match status" value="1"/>
</dbReference>
<dbReference type="PANTHER" id="PTHR45915">
    <property type="entry name" value="TRANSCRIPTION INTERMEDIARY FACTOR"/>
    <property type="match status" value="1"/>
</dbReference>
<evidence type="ECO:0000256" key="9">
    <source>
        <dbReference type="SAM" id="MobiDB-lite"/>
    </source>
</evidence>
<feature type="region of interest" description="Disordered" evidence="9">
    <location>
        <begin position="1"/>
        <end position="51"/>
    </location>
</feature>
<dbReference type="SMART" id="SM00297">
    <property type="entry name" value="BROMO"/>
    <property type="match status" value="1"/>
</dbReference>
<dbReference type="PROSITE" id="PS50016">
    <property type="entry name" value="ZF_PHD_2"/>
    <property type="match status" value="2"/>
</dbReference>
<keyword evidence="4" id="KW-0862">Zinc</keyword>
<feature type="domain" description="Bromo" evidence="10">
    <location>
        <begin position="458"/>
        <end position="528"/>
    </location>
</feature>
<dbReference type="InterPro" id="IPR013083">
    <property type="entry name" value="Znf_RING/FYVE/PHD"/>
</dbReference>
<feature type="compositionally biased region" description="Basic and acidic residues" evidence="9">
    <location>
        <begin position="396"/>
        <end position="423"/>
    </location>
</feature>
<evidence type="ECO:0000256" key="7">
    <source>
        <dbReference type="PROSITE-ProRule" id="PRU00035"/>
    </source>
</evidence>
<protein>
    <submittedName>
        <fullName evidence="13">Bromodomain adjacent to zinc finger domain protein 2B-like</fullName>
    </submittedName>
</protein>
<evidence type="ECO:0000256" key="4">
    <source>
        <dbReference type="ARBA" id="ARBA00022833"/>
    </source>
</evidence>
<evidence type="ECO:0000313" key="13">
    <source>
        <dbReference type="RefSeq" id="XP_013791354.1"/>
    </source>
</evidence>
<evidence type="ECO:0000313" key="12">
    <source>
        <dbReference type="Proteomes" id="UP000694941"/>
    </source>
</evidence>
<dbReference type="Gene3D" id="3.30.40.10">
    <property type="entry name" value="Zinc/RING finger domain, C3HC4 (zinc finger)"/>
    <property type="match status" value="2"/>
</dbReference>
<dbReference type="Gene3D" id="1.20.920.10">
    <property type="entry name" value="Bromodomain-like"/>
    <property type="match status" value="1"/>
</dbReference>
<dbReference type="CDD" id="cd15545">
    <property type="entry name" value="PHD_BAZ2A_like"/>
    <property type="match status" value="1"/>
</dbReference>
<evidence type="ECO:0000256" key="1">
    <source>
        <dbReference type="ARBA" id="ARBA00004123"/>
    </source>
</evidence>
<accession>A0ABM1BZ08</accession>
<dbReference type="Pfam" id="PF00628">
    <property type="entry name" value="PHD"/>
    <property type="match status" value="2"/>
</dbReference>
<keyword evidence="6" id="KW-0539">Nucleus</keyword>
<keyword evidence="5 7" id="KW-0103">Bromodomain</keyword>
<sequence>MAVKYFQSRSFKGHQGQQKAADLEITDTDREISTKPDGAPDSDKEDQWSPEVSLRVDLAILEQIEDMEEKVARASMQMKQGWKVPSRLSSDPTIKFKAACLMPKKEQDCSNFYYQKGIKHRKKEQYVSMEIGENANLKKGSNVEENSSQEEKMESETTKSITEDKEESCELSENIEKVASSPSINFGDVNPIDIAKERLLLLESAIERRYIKPPLGIVTELNLSSRNSCSSCLPPPTTAEEREEELPRGLLRWRASVQKCQTADQLAMCLNMLEACIAWDKSIMRASCQFCHSGANEEMLLLCDGCDKGYHTYCFKPKMETIPDGDWYCYECLNKATGDKVCVLCGKKGKLIRCDLCPKTYHIDCLDPPLLRPPKGKWTCVSCKVQLKKSNKPKPVSKEKDREKEKETSKEKDREVPPSKKSDSNSSNKSKINEKKEKSKPLINKEFAAARTILDEMELHEDSWPFLLPVDTKQFPTYKKVIKKPMDLSTIRSKLEGGSYKTKDDFSVDVRLIFDNCETFNEDESPVGRAGHNMRAYFDSQWADLNSS</sequence>
<name>A0ABM1BZ08_LIMPO</name>
<keyword evidence="12" id="KW-1185">Reference proteome</keyword>
<dbReference type="InterPro" id="IPR001965">
    <property type="entry name" value="Znf_PHD"/>
</dbReference>
<feature type="domain" description="PHD-type" evidence="11">
    <location>
        <begin position="285"/>
        <end position="335"/>
    </location>
</feature>
<dbReference type="SUPFAM" id="SSF47370">
    <property type="entry name" value="Bromodomain"/>
    <property type="match status" value="1"/>
</dbReference>
<keyword evidence="3 8" id="KW-0863">Zinc-finger</keyword>
<evidence type="ECO:0000256" key="3">
    <source>
        <dbReference type="ARBA" id="ARBA00022771"/>
    </source>
</evidence>
<dbReference type="PROSITE" id="PS00633">
    <property type="entry name" value="BROMODOMAIN_1"/>
    <property type="match status" value="1"/>
</dbReference>
<evidence type="ECO:0000256" key="5">
    <source>
        <dbReference type="ARBA" id="ARBA00023117"/>
    </source>
</evidence>
<comment type="subcellular location">
    <subcellularLocation>
        <location evidence="1">Nucleus</location>
    </subcellularLocation>
</comment>
<dbReference type="SUPFAM" id="SSF57903">
    <property type="entry name" value="FYVE/PHD zinc finger"/>
    <property type="match status" value="2"/>
</dbReference>
<feature type="region of interest" description="Disordered" evidence="9">
    <location>
        <begin position="391"/>
        <end position="438"/>
    </location>
</feature>
<feature type="region of interest" description="Disordered" evidence="9">
    <location>
        <begin position="138"/>
        <end position="168"/>
    </location>
</feature>
<dbReference type="Pfam" id="PF00439">
    <property type="entry name" value="Bromodomain"/>
    <property type="match status" value="1"/>
</dbReference>
<keyword evidence="2" id="KW-0479">Metal-binding</keyword>